<name>W0FSP9_9BACT</name>
<dbReference type="InterPro" id="IPR001387">
    <property type="entry name" value="Cro/C1-type_HTH"/>
</dbReference>
<evidence type="ECO:0000313" key="2">
    <source>
        <dbReference type="EMBL" id="AHF25932.1"/>
    </source>
</evidence>
<dbReference type="CDD" id="cd00093">
    <property type="entry name" value="HTH_XRE"/>
    <property type="match status" value="1"/>
</dbReference>
<dbReference type="Gene3D" id="1.10.260.40">
    <property type="entry name" value="lambda repressor-like DNA-binding domains"/>
    <property type="match status" value="1"/>
</dbReference>
<evidence type="ECO:0000259" key="1">
    <source>
        <dbReference type="PROSITE" id="PS50943"/>
    </source>
</evidence>
<dbReference type="SUPFAM" id="SSF47413">
    <property type="entry name" value="lambda repressor-like DNA-binding domains"/>
    <property type="match status" value="1"/>
</dbReference>
<dbReference type="AlphaFoldDB" id="W0FSP9"/>
<accession>W0FSP9</accession>
<protein>
    <submittedName>
        <fullName evidence="2">XRE family transcriptional regulator</fullName>
    </submittedName>
</protein>
<dbReference type="SMART" id="SM00530">
    <property type="entry name" value="HTH_XRE"/>
    <property type="match status" value="1"/>
</dbReference>
<dbReference type="InterPro" id="IPR010982">
    <property type="entry name" value="Lambda_DNA-bd_dom_sf"/>
</dbReference>
<dbReference type="PROSITE" id="PS50943">
    <property type="entry name" value="HTH_CROC1"/>
    <property type="match status" value="1"/>
</dbReference>
<sequence length="117" mass="13086">MDGMKLDSRILGNRVADMRISRGLTQFQLAELIGRSRVYVGYLEQGKRCGTLLTYMDIVSVLGYSLNDLVGSGFQDPDTELLSELGAALTDCSGDEKESILRIFREMLKMIRMFHGS</sequence>
<dbReference type="GO" id="GO:0003677">
    <property type="term" value="F:DNA binding"/>
    <property type="evidence" value="ECO:0007669"/>
    <property type="project" value="InterPro"/>
</dbReference>
<dbReference type="EMBL" id="KC246859">
    <property type="protein sequence ID" value="AHF25932.1"/>
    <property type="molecule type" value="Genomic_DNA"/>
</dbReference>
<organism evidence="2">
    <name type="scientific">uncultured bacterium Contigcl_1542</name>
    <dbReference type="NCBI Taxonomy" id="1393651"/>
    <lineage>
        <taxon>Bacteria</taxon>
        <taxon>environmental samples</taxon>
    </lineage>
</organism>
<proteinExistence type="predicted"/>
<dbReference type="Pfam" id="PF13560">
    <property type="entry name" value="HTH_31"/>
    <property type="match status" value="1"/>
</dbReference>
<feature type="domain" description="HTH cro/C1-type" evidence="1">
    <location>
        <begin position="15"/>
        <end position="69"/>
    </location>
</feature>
<reference evidence="2" key="1">
    <citation type="journal article" date="2013" name="PLoS ONE">
        <title>Metagenomic insights into the carbohydrate-active enzymes carried by the microorganisms adhering to solid digesta in the rumen of cows.</title>
        <authorList>
            <person name="Wang L."/>
            <person name="Hatem A."/>
            <person name="Catalyurek U.V."/>
            <person name="Morrison M."/>
            <person name="Yu Z."/>
        </authorList>
    </citation>
    <scope>NUCLEOTIDE SEQUENCE</scope>
</reference>